<evidence type="ECO:0000313" key="2">
    <source>
        <dbReference type="Proteomes" id="UP000886523"/>
    </source>
</evidence>
<reference evidence="1" key="1">
    <citation type="journal article" date="2020" name="Nat. Commun.">
        <title>Large-scale genome sequencing of mycorrhizal fungi provides insights into the early evolution of symbiotic traits.</title>
        <authorList>
            <person name="Miyauchi S."/>
            <person name="Kiss E."/>
            <person name="Kuo A."/>
            <person name="Drula E."/>
            <person name="Kohler A."/>
            <person name="Sanchez-Garcia M."/>
            <person name="Morin E."/>
            <person name="Andreopoulos B."/>
            <person name="Barry K.W."/>
            <person name="Bonito G."/>
            <person name="Buee M."/>
            <person name="Carver A."/>
            <person name="Chen C."/>
            <person name="Cichocki N."/>
            <person name="Clum A."/>
            <person name="Culley D."/>
            <person name="Crous P.W."/>
            <person name="Fauchery L."/>
            <person name="Girlanda M."/>
            <person name="Hayes R.D."/>
            <person name="Keri Z."/>
            <person name="LaButti K."/>
            <person name="Lipzen A."/>
            <person name="Lombard V."/>
            <person name="Magnuson J."/>
            <person name="Maillard F."/>
            <person name="Murat C."/>
            <person name="Nolan M."/>
            <person name="Ohm R.A."/>
            <person name="Pangilinan J."/>
            <person name="Pereira M.F."/>
            <person name="Perotto S."/>
            <person name="Peter M."/>
            <person name="Pfister S."/>
            <person name="Riley R."/>
            <person name="Sitrit Y."/>
            <person name="Stielow J.B."/>
            <person name="Szollosi G."/>
            <person name="Zifcakova L."/>
            <person name="Stursova M."/>
            <person name="Spatafora J.W."/>
            <person name="Tedersoo L."/>
            <person name="Vaario L.M."/>
            <person name="Yamada A."/>
            <person name="Yan M."/>
            <person name="Wang P."/>
            <person name="Xu J."/>
            <person name="Bruns T."/>
            <person name="Baldrian P."/>
            <person name="Vilgalys R."/>
            <person name="Dunand C."/>
            <person name="Henrissat B."/>
            <person name="Grigoriev I.V."/>
            <person name="Hibbett D."/>
            <person name="Nagy L.G."/>
            <person name="Martin F.M."/>
        </authorList>
    </citation>
    <scope>NUCLEOTIDE SEQUENCE</scope>
    <source>
        <strain evidence="1">UP504</strain>
    </source>
</reference>
<dbReference type="AlphaFoldDB" id="A0A9P6AEZ7"/>
<keyword evidence="2" id="KW-1185">Reference proteome</keyword>
<name>A0A9P6AEZ7_9AGAM</name>
<dbReference type="EMBL" id="MU129313">
    <property type="protein sequence ID" value="KAF9503701.1"/>
    <property type="molecule type" value="Genomic_DNA"/>
</dbReference>
<dbReference type="Proteomes" id="UP000886523">
    <property type="component" value="Unassembled WGS sequence"/>
</dbReference>
<evidence type="ECO:0000313" key="1">
    <source>
        <dbReference type="EMBL" id="KAF9503701.1"/>
    </source>
</evidence>
<organism evidence="1 2">
    <name type="scientific">Hydnum rufescens UP504</name>
    <dbReference type="NCBI Taxonomy" id="1448309"/>
    <lineage>
        <taxon>Eukaryota</taxon>
        <taxon>Fungi</taxon>
        <taxon>Dikarya</taxon>
        <taxon>Basidiomycota</taxon>
        <taxon>Agaricomycotina</taxon>
        <taxon>Agaricomycetes</taxon>
        <taxon>Cantharellales</taxon>
        <taxon>Hydnaceae</taxon>
        <taxon>Hydnum</taxon>
    </lineage>
</organism>
<accession>A0A9P6AEZ7</accession>
<gene>
    <name evidence="1" type="ORF">BS47DRAFT_1447776</name>
</gene>
<proteinExistence type="predicted"/>
<sequence>MKIEDAHDRRPQTLRPEIPHQYQTEPSFTWSPLYTFVDGIVTGIGSSLHRRIVLRLRELLFGRLFLVRSTEANEF</sequence>
<comment type="caution">
    <text evidence="1">The sequence shown here is derived from an EMBL/GenBank/DDBJ whole genome shotgun (WGS) entry which is preliminary data.</text>
</comment>
<protein>
    <submittedName>
        <fullName evidence="1">Uncharacterized protein</fullName>
    </submittedName>
</protein>